<dbReference type="EMBL" id="CP062006">
    <property type="protein sequence ID" value="QTC88113.1"/>
    <property type="molecule type" value="Genomic_DNA"/>
</dbReference>
<dbReference type="Proteomes" id="UP000663942">
    <property type="component" value="Chromosome"/>
</dbReference>
<organism evidence="2 3">
    <name type="scientific">Brevundimonas pondensis</name>
    <dbReference type="NCBI Taxonomy" id="2774189"/>
    <lineage>
        <taxon>Bacteria</taxon>
        <taxon>Pseudomonadati</taxon>
        <taxon>Pseudomonadota</taxon>
        <taxon>Alphaproteobacteria</taxon>
        <taxon>Caulobacterales</taxon>
        <taxon>Caulobacteraceae</taxon>
        <taxon>Brevundimonas</taxon>
    </lineage>
</organism>
<evidence type="ECO:0000313" key="2">
    <source>
        <dbReference type="EMBL" id="QTC88113.1"/>
    </source>
</evidence>
<feature type="region of interest" description="Disordered" evidence="1">
    <location>
        <begin position="165"/>
        <end position="192"/>
    </location>
</feature>
<keyword evidence="3" id="KW-1185">Reference proteome</keyword>
<protein>
    <submittedName>
        <fullName evidence="2">Uncharacterized protein</fullName>
    </submittedName>
</protein>
<evidence type="ECO:0000256" key="1">
    <source>
        <dbReference type="SAM" id="MobiDB-lite"/>
    </source>
</evidence>
<feature type="compositionally biased region" description="Polar residues" evidence="1">
    <location>
        <begin position="18"/>
        <end position="29"/>
    </location>
</feature>
<proteinExistence type="predicted"/>
<feature type="compositionally biased region" description="Low complexity" evidence="1">
    <location>
        <begin position="165"/>
        <end position="183"/>
    </location>
</feature>
<dbReference type="RefSeq" id="WP_207825085.1">
    <property type="nucleotide sequence ID" value="NZ_CP062006.1"/>
</dbReference>
<evidence type="ECO:0000313" key="3">
    <source>
        <dbReference type="Proteomes" id="UP000663942"/>
    </source>
</evidence>
<accession>A0ABX7SNV9</accession>
<sequence>MALSLGGSKNKSKSSSNQQFDQNQTTSLSPRAYGLLTDRIGEMGGREYAALDPDAYKAYEDPYQQEVIDATTADINASRDLAMNDQRKAMLARGALGSSDRRGVAEAETRGQYDRTLATTLAGLRSRGYSQAQGIAQGENSNKNTFQAQTDAMINQLMALLANETTTKSSGTSSGTQKGTQTGMNFGFSYGK</sequence>
<gene>
    <name evidence="2" type="ORF">IFE19_01510</name>
</gene>
<reference evidence="2 3" key="1">
    <citation type="submission" date="2020-09" db="EMBL/GenBank/DDBJ databases">
        <title>Brevundimonas sp. LVF1 isolated from an oligotrophic pond in Goettingen, Germany.</title>
        <authorList>
            <person name="Friedrich I."/>
            <person name="Klassen A."/>
            <person name="Neubauer H."/>
            <person name="Schneider D."/>
            <person name="Hertel R."/>
            <person name="Daniel R."/>
        </authorList>
    </citation>
    <scope>NUCLEOTIDE SEQUENCE [LARGE SCALE GENOMIC DNA]</scope>
    <source>
        <strain evidence="2 3">LVF1</strain>
    </source>
</reference>
<feature type="region of interest" description="Disordered" evidence="1">
    <location>
        <begin position="1"/>
        <end position="33"/>
    </location>
</feature>
<name>A0ABX7SNV9_9CAUL</name>
<feature type="compositionally biased region" description="Low complexity" evidence="1">
    <location>
        <begin position="1"/>
        <end position="17"/>
    </location>
</feature>